<accession>A0AAD5UI88</accession>
<proteinExistence type="predicted"/>
<name>A0AAD5UI88_9FUNG</name>
<keyword evidence="1" id="KW-0732">Signal</keyword>
<dbReference type="EMBL" id="JADGKB010000027">
    <property type="protein sequence ID" value="KAJ3258475.1"/>
    <property type="molecule type" value="Genomic_DNA"/>
</dbReference>
<feature type="signal peptide" evidence="1">
    <location>
        <begin position="1"/>
        <end position="18"/>
    </location>
</feature>
<organism evidence="2 3">
    <name type="scientific">Boothiomyces macroporosus</name>
    <dbReference type="NCBI Taxonomy" id="261099"/>
    <lineage>
        <taxon>Eukaryota</taxon>
        <taxon>Fungi</taxon>
        <taxon>Fungi incertae sedis</taxon>
        <taxon>Chytridiomycota</taxon>
        <taxon>Chytridiomycota incertae sedis</taxon>
        <taxon>Chytridiomycetes</taxon>
        <taxon>Rhizophydiales</taxon>
        <taxon>Terramycetaceae</taxon>
        <taxon>Boothiomyces</taxon>
    </lineage>
</organism>
<evidence type="ECO:0000256" key="1">
    <source>
        <dbReference type="SAM" id="SignalP"/>
    </source>
</evidence>
<sequence length="484" mass="51278">MSMIGLFISALLSVPALAVGENCQAPSTLWEQHMCQVATNPTKYQALCTPKRQFPGSATSYDSLPAGSVNGVVVMYHGFTACPDAFNEMAATLNQAGYITVIPLLPGQGVKLGFGCDVAGTCVPSGVNPSFLPQGKQGYYDFVSHVNDIVNQELSFIPAAAKADNFQVTALGLSLGGALTLAAAQQPNSPIQKIMNVNPYMVSAVPNLDFMIENCLTQSDPAGCITSNFFKPQVANITSLPHVFGFALPFINAAATQSENLAAKLLQATVGKELAFRYDGFMSEFLKAATFIGNTPAVLGTAPFKTPYGWGQGCINEAPTRGGYCEFHISDLFVLQAFTSSVMGGLDKIPNTIQYADIHSDMDGASRDSVSFTIVSKLQSQGIHASRCHFPLQCSLSKMEFSDNLCGAPHSCFSHAEAAHNAPFTLYWEPSLFSNILGFIGGSKTTVGVSGPATDGSVCYTTTTTIQAGAMFDNIGTKYLANSQ</sequence>
<comment type="caution">
    <text evidence="2">The sequence shown here is derived from an EMBL/GenBank/DDBJ whole genome shotgun (WGS) entry which is preliminary data.</text>
</comment>
<evidence type="ECO:0000313" key="2">
    <source>
        <dbReference type="EMBL" id="KAJ3258475.1"/>
    </source>
</evidence>
<reference evidence="2" key="1">
    <citation type="submission" date="2020-05" db="EMBL/GenBank/DDBJ databases">
        <title>Phylogenomic resolution of chytrid fungi.</title>
        <authorList>
            <person name="Stajich J.E."/>
            <person name="Amses K."/>
            <person name="Simmons R."/>
            <person name="Seto K."/>
            <person name="Myers J."/>
            <person name="Bonds A."/>
            <person name="Quandt C.A."/>
            <person name="Barry K."/>
            <person name="Liu P."/>
            <person name="Grigoriev I."/>
            <person name="Longcore J.E."/>
            <person name="James T.Y."/>
        </authorList>
    </citation>
    <scope>NUCLEOTIDE SEQUENCE</scope>
    <source>
        <strain evidence="2">PLAUS21</strain>
    </source>
</reference>
<evidence type="ECO:0000313" key="3">
    <source>
        <dbReference type="Proteomes" id="UP001210925"/>
    </source>
</evidence>
<gene>
    <name evidence="2" type="ORF">HK103_003597</name>
</gene>
<dbReference type="AlphaFoldDB" id="A0AAD5UI88"/>
<dbReference type="SUPFAM" id="SSF53474">
    <property type="entry name" value="alpha/beta-Hydrolases"/>
    <property type="match status" value="1"/>
</dbReference>
<protein>
    <submittedName>
        <fullName evidence="2">Uncharacterized protein</fullName>
    </submittedName>
</protein>
<dbReference type="InterPro" id="IPR029058">
    <property type="entry name" value="AB_hydrolase_fold"/>
</dbReference>
<dbReference type="Gene3D" id="3.40.50.1820">
    <property type="entry name" value="alpha/beta hydrolase"/>
    <property type="match status" value="1"/>
</dbReference>
<dbReference type="Proteomes" id="UP001210925">
    <property type="component" value="Unassembled WGS sequence"/>
</dbReference>
<keyword evidence="3" id="KW-1185">Reference proteome</keyword>
<feature type="chain" id="PRO_5041939679" evidence="1">
    <location>
        <begin position="19"/>
        <end position="484"/>
    </location>
</feature>